<accession>A0A448L9K9</accession>
<dbReference type="AlphaFoldDB" id="A0A448L9K9"/>
<reference evidence="1 2" key="1">
    <citation type="submission" date="2018-12" db="EMBL/GenBank/DDBJ databases">
        <authorList>
            <consortium name="Pathogen Informatics"/>
        </authorList>
    </citation>
    <scope>NUCLEOTIDE SEQUENCE [LARGE SCALE GENOMIC DNA]</scope>
    <source>
        <strain evidence="1 2">NCTC13071</strain>
    </source>
</reference>
<dbReference type="EMBL" id="LR134384">
    <property type="protein sequence ID" value="VEH16636.1"/>
    <property type="molecule type" value="Genomic_DNA"/>
</dbReference>
<evidence type="ECO:0000313" key="1">
    <source>
        <dbReference type="EMBL" id="VEH16636.1"/>
    </source>
</evidence>
<organism evidence="1 2">
    <name type="scientific">Segatella oris</name>
    <dbReference type="NCBI Taxonomy" id="28135"/>
    <lineage>
        <taxon>Bacteria</taxon>
        <taxon>Pseudomonadati</taxon>
        <taxon>Bacteroidota</taxon>
        <taxon>Bacteroidia</taxon>
        <taxon>Bacteroidales</taxon>
        <taxon>Prevotellaceae</taxon>
        <taxon>Segatella</taxon>
    </lineage>
</organism>
<sequence length="86" mass="10132">MQTIKTLKQWKKSGKDLEEFLSPGDWISEDLCNYIGEIIPPYYCSRDFIQGGDAIKSEDNILFYCTCYRTDDNRYLYLGVLPEFKQ</sequence>
<gene>
    <name evidence="1" type="ORF">NCTC13071_02675</name>
</gene>
<dbReference type="KEGG" id="poc:NCTC13071_02675"/>
<dbReference type="RefSeq" id="WP_018921277.1">
    <property type="nucleotide sequence ID" value="NZ_LR134384.1"/>
</dbReference>
<proteinExistence type="predicted"/>
<protein>
    <submittedName>
        <fullName evidence="1">Uncharacterized protein</fullName>
    </submittedName>
</protein>
<dbReference type="Proteomes" id="UP000274578">
    <property type="component" value="Chromosome 1"/>
</dbReference>
<name>A0A448L9K9_9BACT</name>
<dbReference type="GeneID" id="85013390"/>
<evidence type="ECO:0000313" key="2">
    <source>
        <dbReference type="Proteomes" id="UP000274578"/>
    </source>
</evidence>